<evidence type="ECO:0000313" key="2">
    <source>
        <dbReference type="EMBL" id="MCR6504120.1"/>
    </source>
</evidence>
<comment type="caution">
    <text evidence="2">The sequence shown here is derived from an EMBL/GenBank/DDBJ whole genome shotgun (WGS) entry which is preliminary data.</text>
</comment>
<reference evidence="2" key="1">
    <citation type="journal article" date="2022" name="Arch. Microbiol.">
        <title>Bacteroides muris sp. nov. isolated from the cecum of wild-derived house mice.</title>
        <authorList>
            <person name="Fokt H."/>
            <person name="Unni R."/>
            <person name="Repnik U."/>
            <person name="Schmitz R.A."/>
            <person name="Bramkamp M."/>
            <person name="Baines J.F."/>
            <person name="Unterweger D."/>
        </authorList>
    </citation>
    <scope>NUCLEOTIDE SEQUENCE</scope>
    <source>
        <strain evidence="2">KH365_2</strain>
    </source>
</reference>
<sequence>MMKKIAYVILLSAISALPAKAQNSATVEMRYFTSDAKADGDTDFHGEKEWMNFG</sequence>
<gene>
    <name evidence="2" type="ORF">M1B79_05350</name>
</gene>
<dbReference type="Proteomes" id="UP001143192">
    <property type="component" value="Unassembled WGS sequence"/>
</dbReference>
<dbReference type="AlphaFoldDB" id="A0A9X2SSH7"/>
<dbReference type="EMBL" id="JAMZED010000008">
    <property type="protein sequence ID" value="MCR6504120.1"/>
    <property type="molecule type" value="Genomic_DNA"/>
</dbReference>
<keyword evidence="3" id="KW-1185">Reference proteome</keyword>
<reference evidence="2" key="2">
    <citation type="submission" date="2022-04" db="EMBL/GenBank/DDBJ databases">
        <authorList>
            <person name="Fokt H."/>
            <person name="Baines J."/>
        </authorList>
    </citation>
    <scope>NUCLEOTIDE SEQUENCE</scope>
    <source>
        <strain evidence="2">KH365_2</strain>
    </source>
</reference>
<feature type="signal peptide" evidence="1">
    <location>
        <begin position="1"/>
        <end position="21"/>
    </location>
</feature>
<protein>
    <submittedName>
        <fullName evidence="2">Uncharacterized protein</fullName>
    </submittedName>
</protein>
<evidence type="ECO:0000256" key="1">
    <source>
        <dbReference type="SAM" id="SignalP"/>
    </source>
</evidence>
<name>A0A9X2SSH7_9BACE</name>
<keyword evidence="1" id="KW-0732">Signal</keyword>
<accession>A0A9X2SSH7</accession>
<feature type="chain" id="PRO_5040719161" evidence="1">
    <location>
        <begin position="22"/>
        <end position="54"/>
    </location>
</feature>
<proteinExistence type="predicted"/>
<organism evidence="2 3">
    <name type="scientific">Bacteroides muris</name>
    <name type="common">ex Fokt et al. 2023</name>
    <dbReference type="NCBI Taxonomy" id="2937417"/>
    <lineage>
        <taxon>Bacteria</taxon>
        <taxon>Pseudomonadati</taxon>
        <taxon>Bacteroidota</taxon>
        <taxon>Bacteroidia</taxon>
        <taxon>Bacteroidales</taxon>
        <taxon>Bacteroidaceae</taxon>
        <taxon>Bacteroides</taxon>
    </lineage>
</organism>
<evidence type="ECO:0000313" key="3">
    <source>
        <dbReference type="Proteomes" id="UP001143192"/>
    </source>
</evidence>
<dbReference type="RefSeq" id="WP_257931017.1">
    <property type="nucleotide sequence ID" value="NZ_JAMZED010000008.1"/>
</dbReference>